<evidence type="ECO:0000313" key="2">
    <source>
        <dbReference type="Proteomes" id="UP000197065"/>
    </source>
</evidence>
<dbReference type="Pfam" id="PF03746">
    <property type="entry name" value="LamB_YcsF"/>
    <property type="match status" value="1"/>
</dbReference>
<dbReference type="EMBL" id="FYEH01000007">
    <property type="protein sequence ID" value="SNB70490.1"/>
    <property type="molecule type" value="Genomic_DNA"/>
</dbReference>
<dbReference type="InterPro" id="IPR005501">
    <property type="entry name" value="LamB/YcsF/PxpA-like"/>
</dbReference>
<dbReference type="RefSeq" id="WP_088561770.1">
    <property type="nucleotide sequence ID" value="NZ_FYEH01000007.1"/>
</dbReference>
<accession>A0A212RDX7</accession>
<evidence type="ECO:0000313" key="1">
    <source>
        <dbReference type="EMBL" id="SNB70490.1"/>
    </source>
</evidence>
<sequence length="219" mass="22830">MEIDLNSDLGENFAAWHMGDDRTMLEIVTSANIACGFHAGDPSVIARTPAAAIAGVAAGAHPSVSDLTGFSRRPIQGEDPANIRQCLYQIGTLYDQAADDPQLGLARAEAVAAGDQDLSLAVLPDSAMAQTASAVGIPMACGVFADRAYEDDDRLVAGRPPGALIEDAELAATRVVRMVESRRVHGDNPAAVRMAAGIKTALAAEGIRLNPMGRRPSRG</sequence>
<gene>
    <name evidence="1" type="ORF">SAMN07250955_107215</name>
</gene>
<proteinExistence type="predicted"/>
<organism evidence="1 2">
    <name type="scientific">Arboricoccus pini</name>
    <dbReference type="NCBI Taxonomy" id="1963835"/>
    <lineage>
        <taxon>Bacteria</taxon>
        <taxon>Pseudomonadati</taxon>
        <taxon>Pseudomonadota</taxon>
        <taxon>Alphaproteobacteria</taxon>
        <taxon>Geminicoccales</taxon>
        <taxon>Geminicoccaceae</taxon>
        <taxon>Arboricoccus</taxon>
    </lineage>
</organism>
<keyword evidence="2" id="KW-1185">Reference proteome</keyword>
<dbReference type="PANTHER" id="PTHR30292">
    <property type="entry name" value="UNCHARACTERIZED PROTEIN YBGL-RELATED"/>
    <property type="match status" value="1"/>
</dbReference>
<dbReference type="SUPFAM" id="SSF88713">
    <property type="entry name" value="Glycoside hydrolase/deacetylase"/>
    <property type="match status" value="1"/>
</dbReference>
<dbReference type="Gene3D" id="3.20.20.370">
    <property type="entry name" value="Glycoside hydrolase/deacetylase"/>
    <property type="match status" value="2"/>
</dbReference>
<dbReference type="GO" id="GO:0005975">
    <property type="term" value="P:carbohydrate metabolic process"/>
    <property type="evidence" value="ECO:0007669"/>
    <property type="project" value="InterPro"/>
</dbReference>
<name>A0A212RDX7_9PROT</name>
<reference evidence="1 2" key="1">
    <citation type="submission" date="2017-06" db="EMBL/GenBank/DDBJ databases">
        <authorList>
            <person name="Kim H.J."/>
            <person name="Triplett B.A."/>
        </authorList>
    </citation>
    <scope>NUCLEOTIDE SEQUENCE [LARGE SCALE GENOMIC DNA]</scope>
    <source>
        <strain evidence="1 2">B29T1</strain>
    </source>
</reference>
<dbReference type="InterPro" id="IPR011330">
    <property type="entry name" value="Glyco_hydro/deAcase_b/a-brl"/>
</dbReference>
<dbReference type="Proteomes" id="UP000197065">
    <property type="component" value="Unassembled WGS sequence"/>
</dbReference>
<dbReference type="AlphaFoldDB" id="A0A212RDX7"/>
<protein>
    <submittedName>
        <fullName evidence="1">UPF0271 protein</fullName>
    </submittedName>
</protein>
<dbReference type="OrthoDB" id="9773478at2"/>
<dbReference type="PANTHER" id="PTHR30292:SF0">
    <property type="entry name" value="5-OXOPROLINASE SUBUNIT A"/>
    <property type="match status" value="1"/>
</dbReference>